<dbReference type="VEuPathDB" id="FungiDB:GMDG_04827"/>
<dbReference type="eggNOG" id="KOG2149">
    <property type="taxonomic scope" value="Eukaryota"/>
</dbReference>
<name>A0A177ALH5_9PEZI</name>
<dbReference type="PANTHER" id="PTHR16056">
    <property type="entry name" value="REGULATOR OF MICROTUBULE DYNAMICS PROTEIN"/>
    <property type="match status" value="1"/>
</dbReference>
<dbReference type="GO" id="GO:0120330">
    <property type="term" value="C:rixosome complex"/>
    <property type="evidence" value="ECO:0007669"/>
    <property type="project" value="UniProtKB-UniRule"/>
</dbReference>
<feature type="compositionally biased region" description="Basic residues" evidence="6">
    <location>
        <begin position="1"/>
        <end position="26"/>
    </location>
</feature>
<gene>
    <name evidence="8" type="primary">IPI1</name>
    <name evidence="8" type="ORF">VC83_00202</name>
</gene>
<evidence type="ECO:0000259" key="7">
    <source>
        <dbReference type="Pfam" id="PF12333"/>
    </source>
</evidence>
<dbReference type="GeneID" id="36283301"/>
<evidence type="ECO:0000256" key="5">
    <source>
        <dbReference type="RuleBase" id="RU368021"/>
    </source>
</evidence>
<dbReference type="PANTHER" id="PTHR16056:SF2">
    <property type="entry name" value="TESTIS-EXPRESSED PROTEIN 10"/>
    <property type="match status" value="1"/>
</dbReference>
<keyword evidence="5" id="KW-0698">rRNA processing</keyword>
<dbReference type="SUPFAM" id="SSF48371">
    <property type="entry name" value="ARM repeat"/>
    <property type="match status" value="1"/>
</dbReference>
<feature type="region of interest" description="Disordered" evidence="6">
    <location>
        <begin position="1"/>
        <end position="35"/>
    </location>
</feature>
<evidence type="ECO:0000256" key="3">
    <source>
        <dbReference type="ARBA" id="ARBA00006427"/>
    </source>
</evidence>
<reference evidence="8" key="1">
    <citation type="submission" date="2016-03" db="EMBL/GenBank/DDBJ databases">
        <title>Updated assembly of Pseudogymnoascus destructans, the fungus causing white-nose syndrome of bats.</title>
        <authorList>
            <person name="Palmer J.M."/>
            <person name="Drees K.P."/>
            <person name="Foster J.T."/>
            <person name="Lindner D.L."/>
        </authorList>
    </citation>
    <scope>NUCLEOTIDE SEQUENCE [LARGE SCALE GENOMIC DNA]</scope>
    <source>
        <strain evidence="8">20631-21</strain>
    </source>
</reference>
<comment type="function">
    <text evidence="1 5">Component of the RIX1 complex required for processing of ITS2 sequences from 35S pre-rRNA.</text>
</comment>
<dbReference type="AlphaFoldDB" id="A0A177ALH5"/>
<comment type="similarity">
    <text evidence="3 5">Belongs to the IPI1/TEX10 family.</text>
</comment>
<protein>
    <recommendedName>
        <fullName evidence="5">Pre-rRNA-processing protein</fullName>
    </recommendedName>
</protein>
<comment type="subcellular location">
    <subcellularLocation>
        <location evidence="2 5">Nucleus</location>
    </subcellularLocation>
</comment>
<organism evidence="8">
    <name type="scientific">Pseudogymnoascus destructans</name>
    <dbReference type="NCBI Taxonomy" id="655981"/>
    <lineage>
        <taxon>Eukaryota</taxon>
        <taxon>Fungi</taxon>
        <taxon>Dikarya</taxon>
        <taxon>Ascomycota</taxon>
        <taxon>Pezizomycotina</taxon>
        <taxon>Leotiomycetes</taxon>
        <taxon>Thelebolales</taxon>
        <taxon>Thelebolaceae</taxon>
        <taxon>Pseudogymnoascus</taxon>
    </lineage>
</organism>
<dbReference type="RefSeq" id="XP_024328186.1">
    <property type="nucleotide sequence ID" value="XM_024463898.1"/>
</dbReference>
<dbReference type="InterPro" id="IPR016024">
    <property type="entry name" value="ARM-type_fold"/>
</dbReference>
<evidence type="ECO:0000256" key="6">
    <source>
        <dbReference type="SAM" id="MobiDB-lite"/>
    </source>
</evidence>
<dbReference type="OrthoDB" id="361362at2759"/>
<evidence type="ECO:0000256" key="4">
    <source>
        <dbReference type="ARBA" id="ARBA00023242"/>
    </source>
</evidence>
<comment type="subunit">
    <text evidence="5">Component of the RIX1 complex.</text>
</comment>
<dbReference type="EMBL" id="KV441386">
    <property type="protein sequence ID" value="OAF62916.1"/>
    <property type="molecule type" value="Genomic_DNA"/>
</dbReference>
<evidence type="ECO:0000256" key="1">
    <source>
        <dbReference type="ARBA" id="ARBA00002355"/>
    </source>
</evidence>
<keyword evidence="5" id="KW-0690">Ribosome biogenesis</keyword>
<keyword evidence="4 5" id="KW-0539">Nucleus</keyword>
<feature type="domain" description="Pre-rRNA-processing protein Ipi1 N-terminal" evidence="7">
    <location>
        <begin position="138"/>
        <end position="230"/>
    </location>
</feature>
<evidence type="ECO:0000256" key="2">
    <source>
        <dbReference type="ARBA" id="ARBA00004123"/>
    </source>
</evidence>
<dbReference type="Pfam" id="PF12333">
    <property type="entry name" value="Ipi1_N"/>
    <property type="match status" value="1"/>
</dbReference>
<dbReference type="GO" id="GO:0006364">
    <property type="term" value="P:rRNA processing"/>
    <property type="evidence" value="ECO:0007669"/>
    <property type="project" value="UniProtKB-UniRule"/>
</dbReference>
<dbReference type="InterPro" id="IPR024679">
    <property type="entry name" value="Ipi1_N"/>
</dbReference>
<dbReference type="GO" id="GO:0005634">
    <property type="term" value="C:nucleus"/>
    <property type="evidence" value="ECO:0007669"/>
    <property type="project" value="UniProtKB-SubCell"/>
</dbReference>
<evidence type="ECO:0000313" key="8">
    <source>
        <dbReference type="EMBL" id="OAF62916.1"/>
    </source>
</evidence>
<sequence length="343" mass="37830">MGSSARKKAEKKKDFKKPKLRVGKAKAKPDNFTDTSFKSRSITINQQSLTTSAPSSSVQFEHYLSLASSSKSDAQRRDALSYLITQVSSQPVNAPIPVSAAIMLPRLYPLILDGSQSVRTQLLKFLRLLPAKDVGVLAEFALLYIRAGMTHLAVEIRNDALSVLEWLVETAPEDVVSCPGGWFKTLDSFMRMMGWAISVGSTKWSAAAKVTFGKGGKSFPRQITVLVQFLKAGLSRMATEESFRRGSCFPLWDADIHVISAQASPFAHLNLFGPGRDEESEMYTERESRQRVFRLRFQTSVDKGIESAKKKGGEMGRAGAILGKVVTESMDDYDEIGNPTDHP</sequence>
<proteinExistence type="inferred from homology"/>
<accession>A0A177ALH5</accession>
<dbReference type="Proteomes" id="UP000077154">
    <property type="component" value="Unassembled WGS sequence"/>
</dbReference>